<evidence type="ECO:0000313" key="2">
    <source>
        <dbReference type="Proteomes" id="UP000306585"/>
    </source>
</evidence>
<comment type="caution">
    <text evidence="1">The sequence shown here is derived from an EMBL/GenBank/DDBJ whole genome shotgun (WGS) entry which is preliminary data.</text>
</comment>
<evidence type="ECO:0000313" key="1">
    <source>
        <dbReference type="EMBL" id="TLS68935.1"/>
    </source>
</evidence>
<dbReference type="InterPro" id="IPR036268">
    <property type="entry name" value="ZapD_sf"/>
</dbReference>
<dbReference type="EMBL" id="VBRY01000001">
    <property type="protein sequence ID" value="TLS68935.1"/>
    <property type="molecule type" value="Genomic_DNA"/>
</dbReference>
<proteinExistence type="predicted"/>
<organism evidence="1 2">
    <name type="scientific">Mariprofundus erugo</name>
    <dbReference type="NCBI Taxonomy" id="2528639"/>
    <lineage>
        <taxon>Bacteria</taxon>
        <taxon>Pseudomonadati</taxon>
        <taxon>Pseudomonadota</taxon>
        <taxon>Candidatius Mariprofundia</taxon>
        <taxon>Mariprofundales</taxon>
        <taxon>Mariprofundaceae</taxon>
        <taxon>Mariprofundus</taxon>
    </lineage>
</organism>
<sequence>MTEMVQFSFALSPRMRSFIELRDALRSLETARETAHGQSWLHAACDLRASLLGDQGRKNAVPEIVTLLIEMRAYLQQLAKDAPQYSEGIQRTCDKINGHIELLQPGLPEATHILAEDALINAYLNTQKKHDWLGHKLCMQQSIQTIWQDSSPRTTPLREALLPLYEAVDSLDSMFNNFVQWQSCVAKHGTGHITPEKGKSYGLLVVALPADAVALGTMPDISGNRLAIRIRFQIWSPASPPRDCEEDQPYKMMLVPVGYNAG</sequence>
<reference evidence="1 2" key="1">
    <citation type="journal article" date="2019" name="Appl. Environ. Microbiol.">
        <title>Environmental Evidence and Genomic Insight of Iron-oxidizing Bacteria Preference Towards More Corrosion Resistant Stainless Steel at Higher Salinities.</title>
        <authorList>
            <person name="Garrison C.E."/>
            <person name="Price K.A."/>
            <person name="Field E.K."/>
        </authorList>
    </citation>
    <scope>NUCLEOTIDE SEQUENCE [LARGE SCALE GENOMIC DNA]</scope>
    <source>
        <strain evidence="1 2">P3</strain>
    </source>
</reference>
<dbReference type="SUPFAM" id="SSF160950">
    <property type="entry name" value="YacF-like"/>
    <property type="match status" value="1"/>
</dbReference>
<evidence type="ECO:0008006" key="3">
    <source>
        <dbReference type="Google" id="ProtNLM"/>
    </source>
</evidence>
<name>A0A5R9GVF8_9PROT</name>
<dbReference type="Proteomes" id="UP000306585">
    <property type="component" value="Unassembled WGS sequence"/>
</dbReference>
<accession>A0A5R9GVF8</accession>
<dbReference type="RefSeq" id="WP_138237751.1">
    <property type="nucleotide sequence ID" value="NZ_VBRY01000001.1"/>
</dbReference>
<gene>
    <name evidence="1" type="ORF">FEF65_00030</name>
</gene>
<dbReference type="AlphaFoldDB" id="A0A5R9GVF8"/>
<keyword evidence="2" id="KW-1185">Reference proteome</keyword>
<protein>
    <recommendedName>
        <fullName evidence="3">Cell division protein ZapD</fullName>
    </recommendedName>
</protein>
<dbReference type="OrthoDB" id="5291623at2"/>